<comment type="caution">
    <text evidence="1">The sequence shown here is derived from an EMBL/GenBank/DDBJ whole genome shotgun (WGS) entry which is preliminary data.</text>
</comment>
<reference evidence="1 2" key="1">
    <citation type="journal article" date="2016" name="Appl. Environ. Microbiol.">
        <title>Lack of Overt Genome Reduction in the Bryostatin-Producing Bryozoan Symbiont "Candidatus Endobugula sertula".</title>
        <authorList>
            <person name="Miller I.J."/>
            <person name="Vanee N."/>
            <person name="Fong S.S."/>
            <person name="Lim-Fong G.E."/>
            <person name="Kwan J.C."/>
        </authorList>
    </citation>
    <scope>NUCLEOTIDE SEQUENCE [LARGE SCALE GENOMIC DNA]</scope>
    <source>
        <strain evidence="1">AB1-4</strain>
    </source>
</reference>
<accession>A0A1D2QQZ0</accession>
<sequence length="101" mass="11259">MNGFLDFPCRIDTLIYKAESLDIESNGCGMTKQATEKVSIPLRKTGLGLSIFQGIIEQDDGQLIVEPGLCIRKPKRRFCCPKPLHAKLIQGQIKIGLRTMI</sequence>
<evidence type="ECO:0000313" key="1">
    <source>
        <dbReference type="EMBL" id="ODS23992.1"/>
    </source>
</evidence>
<organism evidence="1 2">
    <name type="scientific">Candidatus Endobugula sertula</name>
    <name type="common">Bugula neritina bacterial symbiont</name>
    <dbReference type="NCBI Taxonomy" id="62101"/>
    <lineage>
        <taxon>Bacteria</taxon>
        <taxon>Pseudomonadati</taxon>
        <taxon>Pseudomonadota</taxon>
        <taxon>Gammaproteobacteria</taxon>
        <taxon>Cellvibrionales</taxon>
        <taxon>Cellvibrionaceae</taxon>
        <taxon>Candidatus Endobugula</taxon>
    </lineage>
</organism>
<name>A0A1D2QQZ0_9GAMM</name>
<protein>
    <recommendedName>
        <fullName evidence="3">Histidine kinase/HSP90-like ATPase domain-containing protein</fullName>
    </recommendedName>
</protein>
<evidence type="ECO:0000313" key="2">
    <source>
        <dbReference type="Proteomes" id="UP000242502"/>
    </source>
</evidence>
<dbReference type="EMBL" id="MDLC01000016">
    <property type="protein sequence ID" value="ODS23992.1"/>
    <property type="molecule type" value="Genomic_DNA"/>
</dbReference>
<dbReference type="Proteomes" id="UP000242502">
    <property type="component" value="Unassembled WGS sequence"/>
</dbReference>
<proteinExistence type="predicted"/>
<dbReference type="SUPFAM" id="SSF55874">
    <property type="entry name" value="ATPase domain of HSP90 chaperone/DNA topoisomerase II/histidine kinase"/>
    <property type="match status" value="1"/>
</dbReference>
<gene>
    <name evidence="1" type="ORF">AB835_06185</name>
</gene>
<evidence type="ECO:0008006" key="3">
    <source>
        <dbReference type="Google" id="ProtNLM"/>
    </source>
</evidence>
<dbReference type="AlphaFoldDB" id="A0A1D2QQZ0"/>
<dbReference type="InterPro" id="IPR036890">
    <property type="entry name" value="HATPase_C_sf"/>
</dbReference>